<accession>A0A1F6FIN9</accession>
<evidence type="ECO:0000313" key="2">
    <source>
        <dbReference type="EMBL" id="OGG85717.1"/>
    </source>
</evidence>
<name>A0A1F6FIN9_9BACT</name>
<gene>
    <name evidence="2" type="ORF">A2392_02900</name>
</gene>
<feature type="compositionally biased region" description="Low complexity" evidence="1">
    <location>
        <begin position="82"/>
        <end position="98"/>
    </location>
</feature>
<dbReference type="EMBL" id="MFMS01000005">
    <property type="protein sequence ID" value="OGG85717.1"/>
    <property type="molecule type" value="Genomic_DNA"/>
</dbReference>
<dbReference type="Proteomes" id="UP000177395">
    <property type="component" value="Unassembled WGS sequence"/>
</dbReference>
<organism evidence="2 3">
    <name type="scientific">Candidatus Kaiserbacteria bacterium RIFOXYB1_FULL_46_14</name>
    <dbReference type="NCBI Taxonomy" id="1798531"/>
    <lineage>
        <taxon>Bacteria</taxon>
        <taxon>Candidatus Kaiseribacteriota</taxon>
    </lineage>
</organism>
<feature type="compositionally biased region" description="Low complexity" evidence="1">
    <location>
        <begin position="650"/>
        <end position="663"/>
    </location>
</feature>
<feature type="compositionally biased region" description="Polar residues" evidence="1">
    <location>
        <begin position="615"/>
        <end position="649"/>
    </location>
</feature>
<evidence type="ECO:0000313" key="3">
    <source>
        <dbReference type="Proteomes" id="UP000177395"/>
    </source>
</evidence>
<comment type="caution">
    <text evidence="2">The sequence shown here is derived from an EMBL/GenBank/DDBJ whole genome shotgun (WGS) entry which is preliminary data.</text>
</comment>
<reference evidence="2 3" key="1">
    <citation type="journal article" date="2016" name="Nat. Commun.">
        <title>Thousands of microbial genomes shed light on interconnected biogeochemical processes in an aquifer system.</title>
        <authorList>
            <person name="Anantharaman K."/>
            <person name="Brown C.T."/>
            <person name="Hug L.A."/>
            <person name="Sharon I."/>
            <person name="Castelle C.J."/>
            <person name="Probst A.J."/>
            <person name="Thomas B.C."/>
            <person name="Singh A."/>
            <person name="Wilkins M.J."/>
            <person name="Karaoz U."/>
            <person name="Brodie E.L."/>
            <person name="Williams K.H."/>
            <person name="Hubbard S.S."/>
            <person name="Banfield J.F."/>
        </authorList>
    </citation>
    <scope>NUCLEOTIDE SEQUENCE [LARGE SCALE GENOMIC DNA]</scope>
</reference>
<feature type="region of interest" description="Disordered" evidence="1">
    <location>
        <begin position="34"/>
        <end position="98"/>
    </location>
</feature>
<dbReference type="AlphaFoldDB" id="A0A1F6FIN9"/>
<feature type="region of interest" description="Disordered" evidence="1">
    <location>
        <begin position="607"/>
        <end position="668"/>
    </location>
</feature>
<proteinExistence type="predicted"/>
<protein>
    <submittedName>
        <fullName evidence="2">Uncharacterized protein</fullName>
    </submittedName>
</protein>
<feature type="compositionally biased region" description="Gly residues" evidence="1">
    <location>
        <begin position="34"/>
        <end position="63"/>
    </location>
</feature>
<sequence length="1250" mass="131209">MYTFKYLLTILLITALVTPNITLALEGSLGGEADGSEYGGGTDGGTDTSGGDTSSGGDPGYSGDGTDNSPSENGPGPGMGGADAEATSQAAADAQAASSYGMTGDVDVNATAQGRMDGTIDGDQVAMTDGSVASLSAGAAAADAISAANTIGGYVDNAATHAAYQDNPDMVPGTVVGSLTGTVGYPAAVARAEIDAAVTKSTVDAIAAINNSAATAYAATAKDLAGAISLATNPAAAMSKMDDDRLSAIQDYRSTITDANAVSVNAYQQGLAQTSYSGPKGVPSQGLNTAAQNAYSNIGKFSYDPSATINHTVTGGWVDQNGRVAGVDSFSPSINKNIDAITQGVVDNMNKGNFSVSIDTKDNTLSVTNLDTGSKQTASLNNLANDVAQNTTTQVGQQFGKTYSGPKGVPALGLNTAAQYAAVVKSNQMPSPVQTSNAVNDAKAMVAVAMAEAASLGKAAVSITMETITNRAVVKNTDITSVVTAPGQYQPVMETAKALCNCSKPTDAQYNQALSSMISKVENTKAFQDNLAAANSLIAGTFVRDAVTDTKLGLVDFANVPLTEKQALAGISSQKSLNAVVGMKADTNSITITTNKKGLEQTYGIRAGNKAPDFTPQTPSFDPNSLSTNKTPTDTYSPTNNDTSPNGTQNNTDTNSDNNTNPSKNDDKTFSTIGSVLGGVIGGPVGSIVGGLLGDFLGKQHWSPGGPYTTGDGNNHNYMRLCPPYPISCQGGAAILALPSLASVSSWFDGLWSNDEVATENQEILNNIVPVLITVNHKTGEIEINRPDIIATLEEPSKYYTTEQWNTLEKLLNETAIMFGDDGNVVYSNGLYSPPVQYGERVGQNVPEYVYTVEYIDENGEVINIEDGDTALPDNAATNLVRSILGSTAPFSISDVTSVTYRVVDPKTEVLGDEYYDYVITLTGDDVRGITIPQFTSTAYMQKRFEQLGFKGRATDLISIATETTEIPEQGLLSRLFSLVSGTVSQFTNVNTPEGSTTNLPQLSDDLTAADIEKVFIYPVTDITCPADVAGYETGFMYTAVIKNHVSPDYVTMVSDGRCGYGDPNQLVTEVAHHLETAYGINDVTHDSIVDRSLFINEPTAFQQIITNVYRPSTTEPTVEVPTEPVIEAPATTTPEQKPNLTNDVTLEVKAVGGDGKILLDWSTASSINISSGVSLYFRWDGSDYQQCLPFLQDGGSYALTRRDRAMLKGDTEGEGFNVPERTATYRVECGGQRNNEFGVDERTVEVTLE</sequence>
<evidence type="ECO:0000256" key="1">
    <source>
        <dbReference type="SAM" id="MobiDB-lite"/>
    </source>
</evidence>